<feature type="region of interest" description="Disordered" evidence="1">
    <location>
        <begin position="1"/>
        <end position="33"/>
    </location>
</feature>
<organism evidence="2 3">
    <name type="scientific">Plakobranchus ocellatus</name>
    <dbReference type="NCBI Taxonomy" id="259542"/>
    <lineage>
        <taxon>Eukaryota</taxon>
        <taxon>Metazoa</taxon>
        <taxon>Spiralia</taxon>
        <taxon>Lophotrochozoa</taxon>
        <taxon>Mollusca</taxon>
        <taxon>Gastropoda</taxon>
        <taxon>Heterobranchia</taxon>
        <taxon>Euthyneura</taxon>
        <taxon>Panpulmonata</taxon>
        <taxon>Sacoglossa</taxon>
        <taxon>Placobranchoidea</taxon>
        <taxon>Plakobranchidae</taxon>
        <taxon>Plakobranchus</taxon>
    </lineage>
</organism>
<gene>
    <name evidence="2" type="ORF">PoB_002275900</name>
</gene>
<dbReference type="EMBL" id="BLXT01002664">
    <property type="protein sequence ID" value="GFN96253.1"/>
    <property type="molecule type" value="Genomic_DNA"/>
</dbReference>
<sequence length="100" mass="11936">MRGGTEGRRRRKVEEEGGGRSEEIGKRRVEENEEMRRRGLIATYLLTPDPQLRWDTRQLGQVFLDCQDVLDEYYDDVQPWLYYNLDMLAHSAPYQQQSNR</sequence>
<accession>A0AAV3ZLQ4</accession>
<dbReference type="Proteomes" id="UP000735302">
    <property type="component" value="Unassembled WGS sequence"/>
</dbReference>
<keyword evidence="3" id="KW-1185">Reference proteome</keyword>
<evidence type="ECO:0000313" key="3">
    <source>
        <dbReference type="Proteomes" id="UP000735302"/>
    </source>
</evidence>
<feature type="compositionally biased region" description="Basic and acidic residues" evidence="1">
    <location>
        <begin position="12"/>
        <end position="33"/>
    </location>
</feature>
<name>A0AAV3ZLQ4_9GAST</name>
<protein>
    <submittedName>
        <fullName evidence="2">Uncharacterized protein</fullName>
    </submittedName>
</protein>
<dbReference type="AlphaFoldDB" id="A0AAV3ZLQ4"/>
<evidence type="ECO:0000313" key="2">
    <source>
        <dbReference type="EMBL" id="GFN96253.1"/>
    </source>
</evidence>
<proteinExistence type="predicted"/>
<comment type="caution">
    <text evidence="2">The sequence shown here is derived from an EMBL/GenBank/DDBJ whole genome shotgun (WGS) entry which is preliminary data.</text>
</comment>
<reference evidence="2 3" key="1">
    <citation type="journal article" date="2021" name="Elife">
        <title>Chloroplast acquisition without the gene transfer in kleptoplastic sea slugs, Plakobranchus ocellatus.</title>
        <authorList>
            <person name="Maeda T."/>
            <person name="Takahashi S."/>
            <person name="Yoshida T."/>
            <person name="Shimamura S."/>
            <person name="Takaki Y."/>
            <person name="Nagai Y."/>
            <person name="Toyoda A."/>
            <person name="Suzuki Y."/>
            <person name="Arimoto A."/>
            <person name="Ishii H."/>
            <person name="Satoh N."/>
            <person name="Nishiyama T."/>
            <person name="Hasebe M."/>
            <person name="Maruyama T."/>
            <person name="Minagawa J."/>
            <person name="Obokata J."/>
            <person name="Shigenobu S."/>
        </authorList>
    </citation>
    <scope>NUCLEOTIDE SEQUENCE [LARGE SCALE GENOMIC DNA]</scope>
</reference>
<evidence type="ECO:0000256" key="1">
    <source>
        <dbReference type="SAM" id="MobiDB-lite"/>
    </source>
</evidence>